<dbReference type="GeneID" id="6759202"/>
<evidence type="ECO:0000256" key="7">
    <source>
        <dbReference type="ARBA" id="ARBA00023014"/>
    </source>
</evidence>
<dbReference type="InterPro" id="IPR034505">
    <property type="entry name" value="Coproporphyrinogen-III_oxidase"/>
</dbReference>
<keyword evidence="7" id="KW-0411">Iron-sulfur</keyword>
<keyword evidence="13" id="KW-1185">Reference proteome</keyword>
<dbReference type="PhylomeDB" id="B3SCL2"/>
<dbReference type="InterPro" id="IPR004559">
    <property type="entry name" value="HemW-like"/>
</dbReference>
<dbReference type="InterPro" id="IPR007197">
    <property type="entry name" value="rSAM"/>
</dbReference>
<evidence type="ECO:0000256" key="5">
    <source>
        <dbReference type="ARBA" id="ARBA00022723"/>
    </source>
</evidence>
<dbReference type="InterPro" id="IPR013785">
    <property type="entry name" value="Aldolase_TIM"/>
</dbReference>
<comment type="function">
    <text evidence="10">May be a heme chaperone, appears to bind heme. Homologous bacterial proteins do not have oxygen-independent coproporphyrinogen-III oxidase activity. Binds 1 [4Fe-4S] cluster. The cluster is coordinated with 3 cysteines and an exchangeable S-adenosyl-L-methionine.</text>
</comment>
<evidence type="ECO:0000256" key="1">
    <source>
        <dbReference type="ARBA" id="ARBA00006100"/>
    </source>
</evidence>
<proteinExistence type="inferred from homology"/>
<feature type="domain" description="Radical SAM core" evidence="11">
    <location>
        <begin position="1"/>
        <end position="229"/>
    </location>
</feature>
<keyword evidence="3" id="KW-0349">Heme</keyword>
<evidence type="ECO:0000256" key="6">
    <source>
        <dbReference type="ARBA" id="ARBA00023004"/>
    </source>
</evidence>
<dbReference type="OMA" id="HIPWCVR"/>
<dbReference type="GO" id="GO:0004109">
    <property type="term" value="F:coproporphyrinogen oxidase activity"/>
    <property type="evidence" value="ECO:0007669"/>
    <property type="project" value="InterPro"/>
</dbReference>
<evidence type="ECO:0000313" key="13">
    <source>
        <dbReference type="Proteomes" id="UP000009022"/>
    </source>
</evidence>
<sequence>VYIHWPYCKKHCHYCNFNKVVQQLVDHDRMTECMIRAVKGLLQLGHVKTVKSIYFGGGTPSLCKPDNIQRMISAISQCATLGDDIEITMEANPTSTEMEKMGHFKQAGINRLSLGIQALNDKDLQILGRDHDAAQAKQAIDIAKAHFPKRTSIDLIFARPNQTIPEWSTELEKAISMCDNHVSLYQLTLERGTKLHKQVQQQSLHLPDEDIIAQMYENAINTMRRYGYQRYEVSNFAKQGAISQHNLSYWTSNDYIGVGPGAHGRLIIPSLEYQRYAMIQCLSPNHWMTMVEQGKLGIQKMQKQSEMERLTELILLGMRTPAGISRKRWDSIASPKLEFNKVF</sequence>
<dbReference type="RefSeq" id="XP_002117990.1">
    <property type="nucleotide sequence ID" value="XM_002117954.1"/>
</dbReference>
<dbReference type="InParanoid" id="B3SCL2"/>
<feature type="non-terminal residue" evidence="12">
    <location>
        <position position="1"/>
    </location>
</feature>
<dbReference type="OrthoDB" id="431409at2759"/>
<dbReference type="SFLD" id="SFLDF00562">
    <property type="entry name" value="HemN-like__clustered_with_heat"/>
    <property type="match status" value="1"/>
</dbReference>
<dbReference type="Gene3D" id="3.20.20.70">
    <property type="entry name" value="Aldolase class I"/>
    <property type="match status" value="1"/>
</dbReference>
<dbReference type="STRING" id="10228.B3SCL2"/>
<dbReference type="GO" id="GO:0005737">
    <property type="term" value="C:cytoplasm"/>
    <property type="evidence" value="ECO:0000318"/>
    <property type="project" value="GO_Central"/>
</dbReference>
<gene>
    <name evidence="12" type="ORF">TRIADDRAFT_13916</name>
</gene>
<evidence type="ECO:0000256" key="10">
    <source>
        <dbReference type="ARBA" id="ARBA00045130"/>
    </source>
</evidence>
<evidence type="ECO:0000256" key="8">
    <source>
        <dbReference type="ARBA" id="ARBA00023186"/>
    </source>
</evidence>
<dbReference type="KEGG" id="tad:TRIADDRAFT_13916"/>
<dbReference type="CDD" id="cd01335">
    <property type="entry name" value="Radical_SAM"/>
    <property type="match status" value="1"/>
</dbReference>
<evidence type="ECO:0000259" key="11">
    <source>
        <dbReference type="PROSITE" id="PS51918"/>
    </source>
</evidence>
<dbReference type="InterPro" id="IPR058240">
    <property type="entry name" value="rSAM_sf"/>
</dbReference>
<dbReference type="CTD" id="6759202"/>
<organism evidence="12 13">
    <name type="scientific">Trichoplax adhaerens</name>
    <name type="common">Trichoplax reptans</name>
    <dbReference type="NCBI Taxonomy" id="10228"/>
    <lineage>
        <taxon>Eukaryota</taxon>
        <taxon>Metazoa</taxon>
        <taxon>Placozoa</taxon>
        <taxon>Uniplacotomia</taxon>
        <taxon>Trichoplacea</taxon>
        <taxon>Trichoplacidae</taxon>
        <taxon>Trichoplax</taxon>
    </lineage>
</organism>
<dbReference type="AlphaFoldDB" id="B3SCL2"/>
<dbReference type="GO" id="GO:0051539">
    <property type="term" value="F:4 iron, 4 sulfur cluster binding"/>
    <property type="evidence" value="ECO:0000318"/>
    <property type="project" value="GO_Central"/>
</dbReference>
<name>B3SCL2_TRIAD</name>
<keyword evidence="4" id="KW-0949">S-adenosyl-L-methionine</keyword>
<dbReference type="InterPro" id="IPR006638">
    <property type="entry name" value="Elp3/MiaA/NifB-like_rSAM"/>
</dbReference>
<keyword evidence="8" id="KW-0143">Chaperone</keyword>
<evidence type="ECO:0000256" key="3">
    <source>
        <dbReference type="ARBA" id="ARBA00022617"/>
    </source>
</evidence>
<comment type="similarity">
    <text evidence="1">Belongs to the anaerobic coproporphyrinogen-III oxidase family. HemW subfamily.</text>
</comment>
<dbReference type="PROSITE" id="PS51918">
    <property type="entry name" value="RADICAL_SAM"/>
    <property type="match status" value="1"/>
</dbReference>
<dbReference type="HOGENOM" id="CLU_027579_0_0_1"/>
<reference evidence="12 13" key="1">
    <citation type="journal article" date="2008" name="Nature">
        <title>The Trichoplax genome and the nature of placozoans.</title>
        <authorList>
            <person name="Srivastava M."/>
            <person name="Begovic E."/>
            <person name="Chapman J."/>
            <person name="Putnam N.H."/>
            <person name="Hellsten U."/>
            <person name="Kawashima T."/>
            <person name="Kuo A."/>
            <person name="Mitros T."/>
            <person name="Salamov A."/>
            <person name="Carpenter M.L."/>
            <person name="Signorovitch A.Y."/>
            <person name="Moreno M.A."/>
            <person name="Kamm K."/>
            <person name="Grimwood J."/>
            <person name="Schmutz J."/>
            <person name="Shapiro H."/>
            <person name="Grigoriev I.V."/>
            <person name="Buss L.W."/>
            <person name="Schierwater B."/>
            <person name="Dellaporta S.L."/>
            <person name="Rokhsar D.S."/>
        </authorList>
    </citation>
    <scope>NUCLEOTIDE SEQUENCE [LARGE SCALE GENOMIC DNA]</scope>
    <source>
        <strain evidence="12 13">Grell-BS-1999</strain>
    </source>
</reference>
<dbReference type="Pfam" id="PF04055">
    <property type="entry name" value="Radical_SAM"/>
    <property type="match status" value="1"/>
</dbReference>
<keyword evidence="6" id="KW-0408">Iron</keyword>
<dbReference type="SFLD" id="SFLDF00288">
    <property type="entry name" value="HemN-like__clustered_with_nucl"/>
    <property type="match status" value="1"/>
</dbReference>
<dbReference type="NCBIfam" id="TIGR00539">
    <property type="entry name" value="hemN_rel"/>
    <property type="match status" value="1"/>
</dbReference>
<evidence type="ECO:0000256" key="4">
    <source>
        <dbReference type="ARBA" id="ARBA00022691"/>
    </source>
</evidence>
<evidence type="ECO:0000256" key="9">
    <source>
        <dbReference type="ARBA" id="ARBA00033094"/>
    </source>
</evidence>
<evidence type="ECO:0000313" key="12">
    <source>
        <dbReference type="EMBL" id="EDV19558.1"/>
    </source>
</evidence>
<accession>B3SCL2</accession>
<feature type="non-terminal residue" evidence="12">
    <location>
        <position position="343"/>
    </location>
</feature>
<dbReference type="eggNOG" id="ENOG502QRH0">
    <property type="taxonomic scope" value="Eukaryota"/>
</dbReference>
<keyword evidence="5" id="KW-0479">Metal-binding</keyword>
<dbReference type="PANTHER" id="PTHR13932:SF5">
    <property type="entry name" value="RADICAL S-ADENOSYL METHIONINE DOMAIN-CONTAINING PROTEIN 1, MITOCHONDRIAL"/>
    <property type="match status" value="1"/>
</dbReference>
<dbReference type="EMBL" id="DS985271">
    <property type="protein sequence ID" value="EDV19558.1"/>
    <property type="molecule type" value="Genomic_DNA"/>
</dbReference>
<evidence type="ECO:0000256" key="2">
    <source>
        <dbReference type="ARBA" id="ARBA00014678"/>
    </source>
</evidence>
<dbReference type="GO" id="GO:0046872">
    <property type="term" value="F:metal ion binding"/>
    <property type="evidence" value="ECO:0007669"/>
    <property type="project" value="UniProtKB-KW"/>
</dbReference>
<dbReference type="SFLD" id="SFLDG01065">
    <property type="entry name" value="anaerobic_coproporphyrinogen-I"/>
    <property type="match status" value="1"/>
</dbReference>
<dbReference type="SUPFAM" id="SSF102114">
    <property type="entry name" value="Radical SAM enzymes"/>
    <property type="match status" value="1"/>
</dbReference>
<dbReference type="SMART" id="SM00729">
    <property type="entry name" value="Elp3"/>
    <property type="match status" value="1"/>
</dbReference>
<dbReference type="SFLD" id="SFLDS00029">
    <property type="entry name" value="Radical_SAM"/>
    <property type="match status" value="1"/>
</dbReference>
<dbReference type="GO" id="GO:0006779">
    <property type="term" value="P:porphyrin-containing compound biosynthetic process"/>
    <property type="evidence" value="ECO:0000318"/>
    <property type="project" value="GO_Central"/>
</dbReference>
<dbReference type="PANTHER" id="PTHR13932">
    <property type="entry name" value="COPROPORPHYRINIGEN III OXIDASE"/>
    <property type="match status" value="1"/>
</dbReference>
<protein>
    <recommendedName>
        <fullName evidence="2">Radical S-adenosyl methionine domain-containing protein 1, mitochondrial</fullName>
    </recommendedName>
    <alternativeName>
        <fullName evidence="9">Putative heme chaperone</fullName>
    </alternativeName>
</protein>
<dbReference type="Proteomes" id="UP000009022">
    <property type="component" value="Unassembled WGS sequence"/>
</dbReference>